<dbReference type="EMBL" id="AYXG01000139">
    <property type="protein sequence ID" value="EWC60914.1"/>
    <property type="molecule type" value="Genomic_DNA"/>
</dbReference>
<dbReference type="OrthoDB" id="3652431at2"/>
<dbReference type="InterPro" id="IPR016935">
    <property type="entry name" value="Opine_metallophore_DH"/>
</dbReference>
<dbReference type="eggNOG" id="COG4408">
    <property type="taxonomic scope" value="Bacteria"/>
</dbReference>
<dbReference type="RefSeq" id="WP_035284371.1">
    <property type="nucleotide sequence ID" value="NZ_AYXG01000139.1"/>
</dbReference>
<dbReference type="STRING" id="909613.UO65_3844"/>
<accession>W7J451</accession>
<organism evidence="1 2">
    <name type="scientific">Actinokineospora spheciospongiae</name>
    <dbReference type="NCBI Taxonomy" id="909613"/>
    <lineage>
        <taxon>Bacteria</taxon>
        <taxon>Bacillati</taxon>
        <taxon>Actinomycetota</taxon>
        <taxon>Actinomycetes</taxon>
        <taxon>Pseudonocardiales</taxon>
        <taxon>Pseudonocardiaceae</taxon>
        <taxon>Actinokineospora</taxon>
    </lineage>
</organism>
<dbReference type="Pfam" id="PF10100">
    <property type="entry name" value="Staph_opine_DH"/>
    <property type="match status" value="1"/>
</dbReference>
<protein>
    <submittedName>
        <fullName evidence="1">Uncharacterized protein</fullName>
    </submittedName>
</protein>
<evidence type="ECO:0000313" key="1">
    <source>
        <dbReference type="EMBL" id="EWC60914.1"/>
    </source>
</evidence>
<accession>A0A8E2X071</accession>
<comment type="caution">
    <text evidence="1">The sequence shown here is derived from an EMBL/GenBank/DDBJ whole genome shotgun (WGS) entry which is preliminary data.</text>
</comment>
<dbReference type="Proteomes" id="UP000019277">
    <property type="component" value="Unassembled WGS sequence"/>
</dbReference>
<proteinExistence type="predicted"/>
<sequence>MSDLDRVLVAGTGPTSVQLAVMLKGVLGAVVGIAGRESGRSGAFFSALAASGRVLRVDVQNEQHRAAAGTCEVDEVFRGYGSVAGPWSTLVLSVTADAYTHVLDRLDRRVLGGVRCVVLVSPTFGSSSLVRNRLRAVAPDAEVISLSSYLGGTRWHDGAPSHHVLTAAVKKRLYVGSSRGRSANLDLLCEAHRRLGVDMVVMGSPVEAETRNISLYVHPALFMNEISLDAVFAASGPVKYVYKLVPEGPITPALVNDIVSQWREVGEVVAKLGLEGVNLLRFMVEDSYPVREESISRDDVERFEELPPIHQDYLVYVRYASLLVDPFSEPDADGRYFDFSAVPLRPVFRDGEGRWDVPRMPKEDYYRTKVIQGVARHLGVGCPTIDKLLARYERALTGAARARAGQPLSEAFEVKDFREDLDMICEEIAVAR</sequence>
<name>W7J451_9PSEU</name>
<reference evidence="1 2" key="1">
    <citation type="journal article" date="2014" name="Genome Announc.">
        <title>Draft Genome Sequence of the Antitrypanosomally Active Sponge-Associated Bacterium Actinokineospora sp. Strain EG49.</title>
        <authorList>
            <person name="Harjes J."/>
            <person name="Ryu T."/>
            <person name="Abdelmohsen U.R."/>
            <person name="Moitinho-Silva L."/>
            <person name="Horn H."/>
            <person name="Ravasi T."/>
            <person name="Hentschel U."/>
        </authorList>
    </citation>
    <scope>NUCLEOTIDE SEQUENCE [LARGE SCALE GENOMIC DNA]</scope>
    <source>
        <strain evidence="1 2">EG49</strain>
    </source>
</reference>
<evidence type="ECO:0000313" key="2">
    <source>
        <dbReference type="Proteomes" id="UP000019277"/>
    </source>
</evidence>
<gene>
    <name evidence="1" type="ORF">UO65_3844</name>
</gene>
<dbReference type="PATRIC" id="fig|909613.9.peg.3845"/>
<dbReference type="AlphaFoldDB" id="W7J451"/>
<keyword evidence="2" id="KW-1185">Reference proteome</keyword>